<protein>
    <submittedName>
        <fullName evidence="2">Uncharacterized protein</fullName>
    </submittedName>
</protein>
<comment type="caution">
    <text evidence="2">The sequence shown here is derived from an EMBL/GenBank/DDBJ whole genome shotgun (WGS) entry which is preliminary data.</text>
</comment>
<organism evidence="2 3">
    <name type="scientific">Phytophthora infestans</name>
    <name type="common">Potato late blight agent</name>
    <name type="synonym">Botrytis infestans</name>
    <dbReference type="NCBI Taxonomy" id="4787"/>
    <lineage>
        <taxon>Eukaryota</taxon>
        <taxon>Sar</taxon>
        <taxon>Stramenopiles</taxon>
        <taxon>Oomycota</taxon>
        <taxon>Peronosporomycetes</taxon>
        <taxon>Peronosporales</taxon>
        <taxon>Peronosporaceae</taxon>
        <taxon>Phytophthora</taxon>
    </lineage>
</organism>
<reference evidence="2" key="1">
    <citation type="submission" date="2020-04" db="EMBL/GenBank/DDBJ databases">
        <title>Hybrid Assembly of Korean Phytophthora infestans isolates.</title>
        <authorList>
            <person name="Prokchorchik M."/>
            <person name="Lee Y."/>
            <person name="Seo J."/>
            <person name="Cho J.-H."/>
            <person name="Park Y.-E."/>
            <person name="Jang D.-C."/>
            <person name="Im J.-S."/>
            <person name="Choi J.-G."/>
            <person name="Park H.-J."/>
            <person name="Lee G.-B."/>
            <person name="Lee Y.-G."/>
            <person name="Hong S.-Y."/>
            <person name="Cho K."/>
            <person name="Sohn K.H."/>
        </authorList>
    </citation>
    <scope>NUCLEOTIDE SEQUENCE</scope>
    <source>
        <strain evidence="2">KR_1_A1</strain>
    </source>
</reference>
<sequence length="136" mass="15099">MGEIDQPTPREFAADAIYDKEAACGEIEQNDGSPSSNGNDVSTEGDTSLADKQGVLKRKMLVVVDLTNLDDTILERLVRAYSSYVTKRVGMNACHVNISVKKERYNDGQDDHKGKRMTTSRSIALSMEEDVMQRIL</sequence>
<accession>A0A833RYL1</accession>
<dbReference type="EMBL" id="WSZM01000942">
    <property type="protein sequence ID" value="KAF4028876.1"/>
    <property type="molecule type" value="Genomic_DNA"/>
</dbReference>
<feature type="compositionally biased region" description="Polar residues" evidence="1">
    <location>
        <begin position="30"/>
        <end position="46"/>
    </location>
</feature>
<gene>
    <name evidence="2" type="ORF">GN244_ATG19428</name>
</gene>
<dbReference type="AlphaFoldDB" id="A0A833RYL1"/>
<feature type="region of interest" description="Disordered" evidence="1">
    <location>
        <begin position="23"/>
        <end position="49"/>
    </location>
</feature>
<keyword evidence="3" id="KW-1185">Reference proteome</keyword>
<evidence type="ECO:0000313" key="2">
    <source>
        <dbReference type="EMBL" id="KAF4028876.1"/>
    </source>
</evidence>
<dbReference type="Proteomes" id="UP000602510">
    <property type="component" value="Unassembled WGS sequence"/>
</dbReference>
<name>A0A833RYL1_PHYIN</name>
<evidence type="ECO:0000256" key="1">
    <source>
        <dbReference type="SAM" id="MobiDB-lite"/>
    </source>
</evidence>
<evidence type="ECO:0000313" key="3">
    <source>
        <dbReference type="Proteomes" id="UP000602510"/>
    </source>
</evidence>
<proteinExistence type="predicted"/>